<reference evidence="7" key="3">
    <citation type="submission" date="2020-11" db="EMBL/GenBank/DDBJ databases">
        <title>Intraspecies plasmid and genomic variation of Mycobacterium kubicae revealed by the complete genome sequences of two clinical isolates.</title>
        <authorList>
            <person name="Hendrix J.R."/>
            <person name="Epperson L.E."/>
            <person name="Honda J.R."/>
            <person name="Strong M."/>
        </authorList>
    </citation>
    <scope>NUCLEOTIDE SEQUENCE</scope>
    <source>
        <strain evidence="7">JCM 13573</strain>
    </source>
</reference>
<evidence type="ECO:0000259" key="5">
    <source>
        <dbReference type="PROSITE" id="PS51918"/>
    </source>
</evidence>
<evidence type="ECO:0000256" key="2">
    <source>
        <dbReference type="ARBA" id="ARBA00022723"/>
    </source>
</evidence>
<evidence type="ECO:0000256" key="4">
    <source>
        <dbReference type="ARBA" id="ARBA00023014"/>
    </source>
</evidence>
<dbReference type="EMBL" id="BLKU01000005">
    <property type="protein sequence ID" value="GFG67918.1"/>
    <property type="molecule type" value="Genomic_DNA"/>
</dbReference>
<dbReference type="InterPro" id="IPR006638">
    <property type="entry name" value="Elp3/MiaA/NifB-like_rSAM"/>
</dbReference>
<dbReference type="InterPro" id="IPR013785">
    <property type="entry name" value="Aldolase_TIM"/>
</dbReference>
<dbReference type="SUPFAM" id="SSF102114">
    <property type="entry name" value="Radical SAM enzymes"/>
    <property type="match status" value="1"/>
</dbReference>
<reference evidence="6 8" key="1">
    <citation type="journal article" date="2019" name="Emerg. Microbes Infect.">
        <title>Comprehensive subspecies identification of 175 nontuberculous mycobacteria species based on 7547 genomic profiles.</title>
        <authorList>
            <person name="Matsumoto Y."/>
            <person name="Kinjo T."/>
            <person name="Motooka D."/>
            <person name="Nabeya D."/>
            <person name="Jung N."/>
            <person name="Uechi K."/>
            <person name="Horii T."/>
            <person name="Iida T."/>
            <person name="Fujita J."/>
            <person name="Nakamura S."/>
        </authorList>
    </citation>
    <scope>NUCLEOTIDE SEQUENCE [LARGE SCALE GENOMIC DNA]</scope>
    <source>
        <strain evidence="6 8">JCM 13573</strain>
    </source>
</reference>
<dbReference type="SMART" id="SM00729">
    <property type="entry name" value="Elp3"/>
    <property type="match status" value="1"/>
</dbReference>
<keyword evidence="3" id="KW-0408">Iron</keyword>
<dbReference type="AlphaFoldDB" id="A0AAX1J4X7"/>
<evidence type="ECO:0000313" key="8">
    <source>
        <dbReference type="Proteomes" id="UP000465306"/>
    </source>
</evidence>
<dbReference type="CDD" id="cd01335">
    <property type="entry name" value="Radical_SAM"/>
    <property type="match status" value="1"/>
</dbReference>
<gene>
    <name evidence="7" type="ORF">I2456_16780</name>
    <name evidence="6" type="ORF">MKUB_54080</name>
</gene>
<dbReference type="Proteomes" id="UP000465306">
    <property type="component" value="Unassembled WGS sequence"/>
</dbReference>
<dbReference type="Pfam" id="PF04055">
    <property type="entry name" value="Radical_SAM"/>
    <property type="match status" value="1"/>
</dbReference>
<evidence type="ECO:0000256" key="1">
    <source>
        <dbReference type="ARBA" id="ARBA00022691"/>
    </source>
</evidence>
<evidence type="ECO:0000313" key="6">
    <source>
        <dbReference type="EMBL" id="GFG67918.1"/>
    </source>
</evidence>
<keyword evidence="1" id="KW-0949">S-adenosyl-L-methionine</keyword>
<dbReference type="EMBL" id="CP065047">
    <property type="protein sequence ID" value="QPI36197.1"/>
    <property type="molecule type" value="Genomic_DNA"/>
</dbReference>
<dbReference type="SFLD" id="SFLDS00029">
    <property type="entry name" value="Radical_SAM"/>
    <property type="match status" value="1"/>
</dbReference>
<protein>
    <submittedName>
        <fullName evidence="7">Radical SAM protein</fullName>
    </submittedName>
</protein>
<dbReference type="InterPro" id="IPR007197">
    <property type="entry name" value="rSAM"/>
</dbReference>
<accession>A0AAX1J4X7</accession>
<keyword evidence="2" id="KW-0479">Metal-binding</keyword>
<dbReference type="Proteomes" id="UP000663583">
    <property type="component" value="Chromosome"/>
</dbReference>
<dbReference type="GO" id="GO:0051536">
    <property type="term" value="F:iron-sulfur cluster binding"/>
    <property type="evidence" value="ECO:0007669"/>
    <property type="project" value="UniProtKB-KW"/>
</dbReference>
<dbReference type="GO" id="GO:0046872">
    <property type="term" value="F:metal ion binding"/>
    <property type="evidence" value="ECO:0007669"/>
    <property type="project" value="UniProtKB-KW"/>
</dbReference>
<proteinExistence type="predicted"/>
<dbReference type="InterPro" id="IPR058240">
    <property type="entry name" value="rSAM_sf"/>
</dbReference>
<organism evidence="7 9">
    <name type="scientific">Mycobacterium kubicae</name>
    <dbReference type="NCBI Taxonomy" id="120959"/>
    <lineage>
        <taxon>Bacteria</taxon>
        <taxon>Bacillati</taxon>
        <taxon>Actinomycetota</taxon>
        <taxon>Actinomycetes</taxon>
        <taxon>Mycobacteriales</taxon>
        <taxon>Mycobacteriaceae</taxon>
        <taxon>Mycobacterium</taxon>
        <taxon>Mycobacterium simiae complex</taxon>
    </lineage>
</organism>
<feature type="domain" description="Radical SAM core" evidence="5">
    <location>
        <begin position="119"/>
        <end position="348"/>
    </location>
</feature>
<sequence>MSNALTPAQLLKFALFDKGLSLAESARRALRELNGDRAVSPHDYASTSGIILELDDDVWVNAPIELYNRNFVSHTPYQLLYDDGFRVEGEGLSVGASFWPQPSYHGTAGPWGPINNFVVTHGDRARLSPVRSCAMTCTFCNVPYDDPINVYALKSPEAALSAVRTAVTDPLQPAHHLLISGGTPKPKDVGWLRELYARMLVELPDVPIDIMMVPLPELFDLRELAKLGLNELSINIELFNRERTREYARQKYNQGLNFYLDFIERASNELGIGRTRSMLMVGLEPPEDTLAGVRAIAERGGTPVLSPFRPDPATPLRSLHPPSTDLMLKTYLEAHEIVERYGVAIGPDCPPCTHNTLNFATGTDGTLAYPHKRPTMLGHS</sequence>
<dbReference type="Gene3D" id="3.20.20.70">
    <property type="entry name" value="Aldolase class I"/>
    <property type="match status" value="1"/>
</dbReference>
<keyword evidence="8" id="KW-1185">Reference proteome</keyword>
<evidence type="ECO:0000313" key="7">
    <source>
        <dbReference type="EMBL" id="QPI36197.1"/>
    </source>
</evidence>
<keyword evidence="4" id="KW-0411">Iron-sulfur</keyword>
<name>A0AAX1J4X7_9MYCO</name>
<dbReference type="GO" id="GO:0003824">
    <property type="term" value="F:catalytic activity"/>
    <property type="evidence" value="ECO:0007669"/>
    <property type="project" value="InterPro"/>
</dbReference>
<dbReference type="RefSeq" id="WP_085075176.1">
    <property type="nucleotide sequence ID" value="NZ_BLKU01000005.1"/>
</dbReference>
<evidence type="ECO:0000313" key="9">
    <source>
        <dbReference type="Proteomes" id="UP000663583"/>
    </source>
</evidence>
<reference evidence="6" key="2">
    <citation type="submission" date="2020-02" db="EMBL/GenBank/DDBJ databases">
        <authorList>
            <person name="Matsumoto Y."/>
            <person name="Kinjo T."/>
            <person name="Motooka D."/>
            <person name="Nabeya D."/>
            <person name="Jung N."/>
            <person name="Uechi K."/>
            <person name="Horii T."/>
            <person name="Iida T."/>
            <person name="Fujita J."/>
            <person name="Nakamura S."/>
        </authorList>
    </citation>
    <scope>NUCLEOTIDE SEQUENCE</scope>
    <source>
        <strain evidence="6">JCM 13573</strain>
    </source>
</reference>
<dbReference type="PROSITE" id="PS51918">
    <property type="entry name" value="RADICAL_SAM"/>
    <property type="match status" value="1"/>
</dbReference>
<evidence type="ECO:0000256" key="3">
    <source>
        <dbReference type="ARBA" id="ARBA00023004"/>
    </source>
</evidence>
<dbReference type="KEGG" id="mku:I2456_16780"/>